<dbReference type="GO" id="GO:0005524">
    <property type="term" value="F:ATP binding"/>
    <property type="evidence" value="ECO:0007669"/>
    <property type="project" value="UniProtKB-KW"/>
</dbReference>
<dbReference type="Proteomes" id="UP000320858">
    <property type="component" value="Unassembled WGS sequence"/>
</dbReference>
<keyword evidence="1" id="KW-0067">ATP-binding</keyword>
<evidence type="ECO:0000313" key="2">
    <source>
        <dbReference type="EMBL" id="TRA88752.1"/>
    </source>
</evidence>
<keyword evidence="1" id="KW-0547">Nucleotide-binding</keyword>
<comment type="caution">
    <text evidence="1">The sequence shown here is derived from an EMBL/GenBank/DDBJ whole genome shotgun (WGS) entry which is preliminary data.</text>
</comment>
<protein>
    <submittedName>
        <fullName evidence="1">Sugar ABC transporter ATP-binding protein</fullName>
    </submittedName>
</protein>
<evidence type="ECO:0000313" key="3">
    <source>
        <dbReference type="Proteomes" id="UP000320858"/>
    </source>
</evidence>
<reference evidence="1" key="2">
    <citation type="submission" date="2019-02" db="EMBL/GenBank/DDBJ databases">
        <authorList>
            <person name="Baeyen S."/>
        </authorList>
    </citation>
    <scope>NUCLEOTIDE SEQUENCE</scope>
    <source>
        <strain evidence="1">B 4.1</strain>
    </source>
</reference>
<feature type="non-terminal residue" evidence="1">
    <location>
        <position position="1"/>
    </location>
</feature>
<proteinExistence type="predicted"/>
<dbReference type="EMBL" id="SGOB01000002">
    <property type="protein sequence ID" value="TRA88752.1"/>
    <property type="molecule type" value="Genomic_DNA"/>
</dbReference>
<reference evidence="1 3" key="1">
    <citation type="journal article" date="2019" name="Appl. Microbiol. Biotechnol.">
        <title>Differential efficiency of wild type rhizogenic strains for rol gene transformation of plants.</title>
        <authorList>
            <person name="Desmet S."/>
            <person name="De Keyser E."/>
            <person name="Van Vaerenbergh J."/>
            <person name="Baeyen S."/>
            <person name="Van Huylenbroeck J."/>
            <person name="Geelen D."/>
            <person name="Dhooghe E."/>
        </authorList>
    </citation>
    <scope>NUCLEOTIDE SEQUENCE [LARGE SCALE GENOMIC DNA]</scope>
    <source>
        <strain evidence="1 3">B 4.1</strain>
    </source>
</reference>
<dbReference type="SUPFAM" id="SSF50331">
    <property type="entry name" value="MOP-like"/>
    <property type="match status" value="1"/>
</dbReference>
<dbReference type="EMBL" id="SGOB01000004">
    <property type="protein sequence ID" value="TRA87213.1"/>
    <property type="molecule type" value="Genomic_DNA"/>
</dbReference>
<dbReference type="InterPro" id="IPR008995">
    <property type="entry name" value="Mo/tungstate-bd_C_term_dom"/>
</dbReference>
<sequence length="35" mass="3920">TARTDGEFECKHGDTVFITPDDAKIHRFDDKGIAI</sequence>
<dbReference type="AlphaFoldDB" id="A0AA94VBS2"/>
<evidence type="ECO:0000313" key="1">
    <source>
        <dbReference type="EMBL" id="TRA87213.1"/>
    </source>
</evidence>
<name>A0AA94VBS2_RHIRH</name>
<organism evidence="1 3">
    <name type="scientific">Rhizobium rhizogenes</name>
    <name type="common">Agrobacterium rhizogenes</name>
    <dbReference type="NCBI Taxonomy" id="359"/>
    <lineage>
        <taxon>Bacteria</taxon>
        <taxon>Pseudomonadati</taxon>
        <taxon>Pseudomonadota</taxon>
        <taxon>Alphaproteobacteria</taxon>
        <taxon>Hyphomicrobiales</taxon>
        <taxon>Rhizobiaceae</taxon>
        <taxon>Rhizobium/Agrobacterium group</taxon>
        <taxon>Rhizobium</taxon>
    </lineage>
</organism>
<gene>
    <name evidence="2" type="ORF">EXN24_12160</name>
    <name evidence="1" type="ORF">EXN24_17700</name>
</gene>
<accession>A0AA94VBS2</accession>